<accession>A0A7C4JJH7</accession>
<evidence type="ECO:0000256" key="2">
    <source>
        <dbReference type="ARBA" id="ARBA00023125"/>
    </source>
</evidence>
<dbReference type="InterPro" id="IPR010982">
    <property type="entry name" value="Lambda_DNA-bd_dom_sf"/>
</dbReference>
<gene>
    <name evidence="7" type="ORF">ENU08_00840</name>
    <name evidence="6" type="ORF">ENU41_06995</name>
</gene>
<dbReference type="InterPro" id="IPR001387">
    <property type="entry name" value="Cro/C1-type_HTH"/>
</dbReference>
<name>A0A7C4JJH7_9CREN</name>
<organism evidence="7">
    <name type="scientific">Ignisphaera aggregans</name>
    <dbReference type="NCBI Taxonomy" id="334771"/>
    <lineage>
        <taxon>Archaea</taxon>
        <taxon>Thermoproteota</taxon>
        <taxon>Thermoprotei</taxon>
        <taxon>Desulfurococcales</taxon>
        <taxon>Desulfurococcaceae</taxon>
        <taxon>Ignisphaera</taxon>
    </lineage>
</organism>
<evidence type="ECO:0000256" key="3">
    <source>
        <dbReference type="ARBA" id="ARBA00023163"/>
    </source>
</evidence>
<evidence type="ECO:0000313" key="6">
    <source>
        <dbReference type="EMBL" id="HGQ36405.1"/>
    </source>
</evidence>
<dbReference type="InterPro" id="IPR020886">
    <property type="entry name" value="MTH_967-like"/>
</dbReference>
<protein>
    <recommendedName>
        <fullName evidence="4">Putative HTH-type transcriptional regulatory protein ENU08_00840</fullName>
    </recommendedName>
</protein>
<keyword evidence="3 4" id="KW-0804">Transcription</keyword>
<feature type="domain" description="HTH cro/C1-type" evidence="5">
    <location>
        <begin position="134"/>
        <end position="188"/>
    </location>
</feature>
<proteinExistence type="inferred from homology"/>
<dbReference type="PROSITE" id="PS50943">
    <property type="entry name" value="HTH_CROC1"/>
    <property type="match status" value="1"/>
</dbReference>
<keyword evidence="2 4" id="KW-0238">DNA-binding</keyword>
<evidence type="ECO:0000256" key="1">
    <source>
        <dbReference type="ARBA" id="ARBA00023015"/>
    </source>
</evidence>
<dbReference type="Pfam" id="PF26553">
    <property type="entry name" value="PDDEXK_19"/>
    <property type="match status" value="1"/>
</dbReference>
<dbReference type="SMART" id="SM00530">
    <property type="entry name" value="HTH_XRE"/>
    <property type="match status" value="1"/>
</dbReference>
<sequence length="322" mass="37200">MDNSNKLTQIVEHNLRALRTEVVHKVGYPQSDKKLLDYIVKRDNETSFIKLMQNVNTISNLFKELKKFANFLNINVLIIADKINDEGILEGVLHIRDRVGIVQTRTINEMAYGERVYIYEYKGMFYVKIDGRKLRELRCKKGYGLSELAKTIGATPKALQMYEEGLIDMSVEKAYRFMELFAKEFEDVLREVDIFKDRIIDSSIHRRNLTTKDDEVKQKLLKVIIDQGAEAELFNYLPSDIIANKRGVRIFISFIDDKVSVEAAVVKAKENKIISSVLDGVSINIVKDEAQREVIREIEDYGIILKYNNVTKHGLDLERDLS</sequence>
<dbReference type="EMBL" id="DTCK01000041">
    <property type="protein sequence ID" value="HGQ36405.1"/>
    <property type="molecule type" value="Genomic_DNA"/>
</dbReference>
<reference evidence="7" key="1">
    <citation type="journal article" date="2020" name="mSystems">
        <title>Genome- and Community-Level Interaction Insights into Carbon Utilization and Element Cycling Functions of Hydrothermarchaeota in Hydrothermal Sediment.</title>
        <authorList>
            <person name="Zhou Z."/>
            <person name="Liu Y."/>
            <person name="Xu W."/>
            <person name="Pan J."/>
            <person name="Luo Z.H."/>
            <person name="Li M."/>
        </authorList>
    </citation>
    <scope>NUCLEOTIDE SEQUENCE [LARGE SCALE GENOMIC DNA]</scope>
    <source>
        <strain evidence="7">SpSt-637</strain>
        <strain evidence="6">SpSt-667</strain>
    </source>
</reference>
<dbReference type="Gene3D" id="1.10.260.40">
    <property type="entry name" value="lambda repressor-like DNA-binding domains"/>
    <property type="match status" value="1"/>
</dbReference>
<keyword evidence="1 4" id="KW-0805">Transcription regulation</keyword>
<dbReference type="GO" id="GO:0003677">
    <property type="term" value="F:DNA binding"/>
    <property type="evidence" value="ECO:0007669"/>
    <property type="project" value="UniProtKB-KW"/>
</dbReference>
<evidence type="ECO:0000259" key="5">
    <source>
        <dbReference type="PROSITE" id="PS50943"/>
    </source>
</evidence>
<dbReference type="SUPFAM" id="SSF47413">
    <property type="entry name" value="lambda repressor-like DNA-binding domains"/>
    <property type="match status" value="1"/>
</dbReference>
<dbReference type="CDD" id="cd00093">
    <property type="entry name" value="HTH_XRE"/>
    <property type="match status" value="1"/>
</dbReference>
<dbReference type="AlphaFoldDB" id="A0A7C4JJH7"/>
<dbReference type="EMBL" id="DTBD01000006">
    <property type="protein sequence ID" value="HGQ63781.1"/>
    <property type="molecule type" value="Genomic_DNA"/>
</dbReference>
<comment type="caution">
    <text evidence="7">The sequence shown here is derived from an EMBL/GenBank/DDBJ whole genome shotgun (WGS) entry which is preliminary data.</text>
</comment>
<dbReference type="GO" id="GO:0003700">
    <property type="term" value="F:DNA-binding transcription factor activity"/>
    <property type="evidence" value="ECO:0007669"/>
    <property type="project" value="UniProtKB-UniRule"/>
</dbReference>
<dbReference type="InterPro" id="IPR059051">
    <property type="entry name" value="MTH_967_PDDEXK"/>
</dbReference>
<evidence type="ECO:0000256" key="4">
    <source>
        <dbReference type="HAMAP-Rule" id="MF_00584"/>
    </source>
</evidence>
<evidence type="ECO:0000313" key="7">
    <source>
        <dbReference type="EMBL" id="HGQ63781.1"/>
    </source>
</evidence>
<dbReference type="HAMAP" id="MF_00584">
    <property type="entry name" value="HTH_type_cro_C1"/>
    <property type="match status" value="1"/>
</dbReference>